<evidence type="ECO:0000256" key="4">
    <source>
        <dbReference type="ARBA" id="ARBA00023136"/>
    </source>
</evidence>
<comment type="caution">
    <text evidence="6">The sequence shown here is derived from an EMBL/GenBank/DDBJ whole genome shotgun (WGS) entry which is preliminary data.</text>
</comment>
<feature type="transmembrane region" description="Helical" evidence="5">
    <location>
        <begin position="40"/>
        <end position="62"/>
    </location>
</feature>
<evidence type="ECO:0000256" key="2">
    <source>
        <dbReference type="ARBA" id="ARBA00022692"/>
    </source>
</evidence>
<comment type="subcellular location">
    <subcellularLocation>
        <location evidence="1">Membrane</location>
        <topology evidence="1">Multi-pass membrane protein</topology>
    </subcellularLocation>
</comment>
<feature type="transmembrane region" description="Helical" evidence="5">
    <location>
        <begin position="12"/>
        <end position="28"/>
    </location>
</feature>
<name>A0A2W7S000_9BACT</name>
<protein>
    <submittedName>
        <fullName evidence="6">DoxX-like protein</fullName>
    </submittedName>
</protein>
<proteinExistence type="predicted"/>
<keyword evidence="2 5" id="KW-0812">Transmembrane</keyword>
<keyword evidence="3 5" id="KW-1133">Transmembrane helix</keyword>
<dbReference type="OrthoDB" id="676045at2"/>
<organism evidence="6 7">
    <name type="scientific">Hydrotalea sandarakina</name>
    <dbReference type="NCBI Taxonomy" id="1004304"/>
    <lineage>
        <taxon>Bacteria</taxon>
        <taxon>Pseudomonadati</taxon>
        <taxon>Bacteroidota</taxon>
        <taxon>Chitinophagia</taxon>
        <taxon>Chitinophagales</taxon>
        <taxon>Chitinophagaceae</taxon>
        <taxon>Hydrotalea</taxon>
    </lineage>
</organism>
<dbReference type="Pfam" id="PF07681">
    <property type="entry name" value="DoxX"/>
    <property type="match status" value="1"/>
</dbReference>
<sequence length="124" mass="13632">MNKNFVSRISSIGYAIIMAIFGINHFRMGEAMKGYIPSYFPAPIFWVYLVGVALILAAIAIIINKVTRLACYLLGLMLVLFALLLHLPGMLHATDAQMQGMSMTMFLKDLGLAAGAFYIGSHNE</sequence>
<dbReference type="InterPro" id="IPR032808">
    <property type="entry name" value="DoxX"/>
</dbReference>
<dbReference type="Proteomes" id="UP000249720">
    <property type="component" value="Unassembled WGS sequence"/>
</dbReference>
<evidence type="ECO:0000256" key="5">
    <source>
        <dbReference type="SAM" id="Phobius"/>
    </source>
</evidence>
<keyword evidence="7" id="KW-1185">Reference proteome</keyword>
<keyword evidence="4 5" id="KW-0472">Membrane</keyword>
<evidence type="ECO:0000313" key="7">
    <source>
        <dbReference type="Proteomes" id="UP000249720"/>
    </source>
</evidence>
<dbReference type="EMBL" id="QKZV01000009">
    <property type="protein sequence ID" value="PZX60717.1"/>
    <property type="molecule type" value="Genomic_DNA"/>
</dbReference>
<evidence type="ECO:0000256" key="3">
    <source>
        <dbReference type="ARBA" id="ARBA00022989"/>
    </source>
</evidence>
<feature type="transmembrane region" description="Helical" evidence="5">
    <location>
        <begin position="69"/>
        <end position="88"/>
    </location>
</feature>
<gene>
    <name evidence="6" type="ORF">LX80_02495</name>
</gene>
<reference evidence="6 7" key="1">
    <citation type="submission" date="2018-06" db="EMBL/GenBank/DDBJ databases">
        <title>Genomic Encyclopedia of Archaeal and Bacterial Type Strains, Phase II (KMG-II): from individual species to whole genera.</title>
        <authorList>
            <person name="Goeker M."/>
        </authorList>
    </citation>
    <scope>NUCLEOTIDE SEQUENCE [LARGE SCALE GENOMIC DNA]</scope>
    <source>
        <strain evidence="6 7">DSM 23241</strain>
    </source>
</reference>
<accession>A0A2W7S000</accession>
<evidence type="ECO:0000256" key="1">
    <source>
        <dbReference type="ARBA" id="ARBA00004141"/>
    </source>
</evidence>
<evidence type="ECO:0000313" key="6">
    <source>
        <dbReference type="EMBL" id="PZX60717.1"/>
    </source>
</evidence>
<dbReference type="RefSeq" id="WP_111296947.1">
    <property type="nucleotide sequence ID" value="NZ_QKZV01000009.1"/>
</dbReference>
<dbReference type="AlphaFoldDB" id="A0A2W7S000"/>